<feature type="compositionally biased region" description="Acidic residues" evidence="1">
    <location>
        <begin position="297"/>
        <end position="314"/>
    </location>
</feature>
<proteinExistence type="predicted"/>
<dbReference type="GeneID" id="25736755"/>
<reference evidence="3 4" key="1">
    <citation type="journal article" date="2013" name="BMC Genomics">
        <title>Reconstruction of the lipid metabolism for the microalga Monoraphidium neglectum from its genome sequence reveals characteristics suitable for biofuel production.</title>
        <authorList>
            <person name="Bogen C."/>
            <person name="Al-Dilaimi A."/>
            <person name="Albersmeier A."/>
            <person name="Wichmann J."/>
            <person name="Grundmann M."/>
            <person name="Rupp O."/>
            <person name="Lauersen K.J."/>
            <person name="Blifernez-Klassen O."/>
            <person name="Kalinowski J."/>
            <person name="Goesmann A."/>
            <person name="Mussgnug J.H."/>
            <person name="Kruse O."/>
        </authorList>
    </citation>
    <scope>NUCLEOTIDE SEQUENCE [LARGE SCALE GENOMIC DNA]</scope>
    <source>
        <strain evidence="3 4">SAG 48.87</strain>
    </source>
</reference>
<dbReference type="SUPFAM" id="SSF53474">
    <property type="entry name" value="alpha/beta-Hydrolases"/>
    <property type="match status" value="1"/>
</dbReference>
<evidence type="ECO:0000259" key="2">
    <source>
        <dbReference type="Pfam" id="PF00561"/>
    </source>
</evidence>
<evidence type="ECO:0000313" key="3">
    <source>
        <dbReference type="EMBL" id="KIZ04076.1"/>
    </source>
</evidence>
<dbReference type="OrthoDB" id="2017000at2759"/>
<dbReference type="AlphaFoldDB" id="A0A0D2NGB1"/>
<dbReference type="EMBL" id="KK100729">
    <property type="protein sequence ID" value="KIZ04076.1"/>
    <property type="molecule type" value="Genomic_DNA"/>
</dbReference>
<evidence type="ECO:0000256" key="1">
    <source>
        <dbReference type="SAM" id="MobiDB-lite"/>
    </source>
</evidence>
<dbReference type="PANTHER" id="PTHR37471:SF1">
    <property type="entry name" value="AB HYDROLASE-1 DOMAIN-CONTAINING PROTEIN"/>
    <property type="match status" value="1"/>
</dbReference>
<dbReference type="Proteomes" id="UP000054498">
    <property type="component" value="Unassembled WGS sequence"/>
</dbReference>
<feature type="region of interest" description="Disordered" evidence="1">
    <location>
        <begin position="351"/>
        <end position="388"/>
    </location>
</feature>
<dbReference type="Gene3D" id="3.40.50.1820">
    <property type="entry name" value="alpha/beta hydrolase"/>
    <property type="match status" value="1"/>
</dbReference>
<dbReference type="RefSeq" id="XP_013903095.1">
    <property type="nucleotide sequence ID" value="XM_014047641.1"/>
</dbReference>
<gene>
    <name evidence="3" type="ORF">MNEG_3877</name>
</gene>
<feature type="domain" description="AB hydrolase-1" evidence="2">
    <location>
        <begin position="42"/>
        <end position="148"/>
    </location>
</feature>
<accession>A0A0D2NGB1</accession>
<keyword evidence="4" id="KW-1185">Reference proteome</keyword>
<dbReference type="Pfam" id="PF00561">
    <property type="entry name" value="Abhydrolase_1"/>
    <property type="match status" value="1"/>
</dbReference>
<dbReference type="PANTHER" id="PTHR37471">
    <property type="entry name" value="UNNAMED PRODUCT"/>
    <property type="match status" value="1"/>
</dbReference>
<sequence length="534" mass="55209">MWAAGFERHVVGGRVYYTLAGCPPPPAGAYGREGAEAAAQAPVLLLHGVGAGVVPYLGLILRLAGTGRPLVVPEFRHISMRLTDDIPTIEQLVASTTAFLQLIGHEKVHVVAHSYGSLVAARLCRLHPKAVSSLALMDPVCFGMFMPALLRTFLYSFPSSGHPILDLGLYLVSREIHMTATFCREFYWSDVNLWADELPRHTLVYLGGRDRLCEAAGVRRWLASEAPAARVVFDAAARHGEMLARPGLLEQLLAQWAGVAAAGDAGAEGGVEGALEGVLSSPFAGREACPLTAAAAEEAEGEEEEAEGEEEQEEELRRCQQPGAAARARAAASRAAAWRLLAPASGSPDGGVLVPAGAGPDADCSAAPPSQLAPSPPSPQSSLSPLSSAGIDALTSDALDASEAGAEFDDLGDAAVLGGAAARRLSPSWARREAGSAAARAGGDGLLFVQGTSRFACAKLARPAGRGGLSGSATVDLGALSRCGPRRADADVAAATTATAAAAARLATALARREAAEARARLEGRLGLQQSMWQ</sequence>
<protein>
    <recommendedName>
        <fullName evidence="2">AB hydrolase-1 domain-containing protein</fullName>
    </recommendedName>
</protein>
<dbReference type="STRING" id="145388.A0A0D2NGB1"/>
<feature type="region of interest" description="Disordered" evidence="1">
    <location>
        <begin position="293"/>
        <end position="324"/>
    </location>
</feature>
<dbReference type="KEGG" id="mng:MNEG_3877"/>
<organism evidence="3 4">
    <name type="scientific">Monoraphidium neglectum</name>
    <dbReference type="NCBI Taxonomy" id="145388"/>
    <lineage>
        <taxon>Eukaryota</taxon>
        <taxon>Viridiplantae</taxon>
        <taxon>Chlorophyta</taxon>
        <taxon>core chlorophytes</taxon>
        <taxon>Chlorophyceae</taxon>
        <taxon>CS clade</taxon>
        <taxon>Sphaeropleales</taxon>
        <taxon>Selenastraceae</taxon>
        <taxon>Monoraphidium</taxon>
    </lineage>
</organism>
<evidence type="ECO:0000313" key="4">
    <source>
        <dbReference type="Proteomes" id="UP000054498"/>
    </source>
</evidence>
<dbReference type="InterPro" id="IPR029058">
    <property type="entry name" value="AB_hydrolase_fold"/>
</dbReference>
<name>A0A0D2NGB1_9CHLO</name>
<dbReference type="InterPro" id="IPR000073">
    <property type="entry name" value="AB_hydrolase_1"/>
</dbReference>